<dbReference type="InterPro" id="IPR052349">
    <property type="entry name" value="Metallo-hydrolase_Enzymes"/>
</dbReference>
<name>A0A1G9SRR5_ALLAB</name>
<keyword evidence="5" id="KW-1185">Reference proteome</keyword>
<dbReference type="CDD" id="cd01293">
    <property type="entry name" value="Bact_CD"/>
    <property type="match status" value="1"/>
</dbReference>
<dbReference type="SUPFAM" id="SSF51556">
    <property type="entry name" value="Metallo-dependent hydrolases"/>
    <property type="match status" value="1"/>
</dbReference>
<evidence type="ECO:0000256" key="2">
    <source>
        <dbReference type="ARBA" id="ARBA00022801"/>
    </source>
</evidence>
<dbReference type="InterPro" id="IPR011059">
    <property type="entry name" value="Metal-dep_hydrolase_composite"/>
</dbReference>
<dbReference type="FunFam" id="3.20.20.140:FF:000019">
    <property type="entry name" value="Cytosine deaminase"/>
    <property type="match status" value="1"/>
</dbReference>
<evidence type="ECO:0000313" key="4">
    <source>
        <dbReference type="EMBL" id="SDM38159.1"/>
    </source>
</evidence>
<dbReference type="STRING" id="211114.SAMN04489726_1344"/>
<feature type="domain" description="Amidohydrolase 3" evidence="3">
    <location>
        <begin position="130"/>
        <end position="396"/>
    </location>
</feature>
<proteinExistence type="predicted"/>
<reference evidence="4 5" key="1">
    <citation type="submission" date="2016-10" db="EMBL/GenBank/DDBJ databases">
        <authorList>
            <person name="de Groot N.N."/>
        </authorList>
    </citation>
    <scope>NUCLEOTIDE SEQUENCE [LARGE SCALE GENOMIC DNA]</scope>
    <source>
        <strain evidence="4 5">DSM 44149</strain>
    </source>
</reference>
<accession>A0A1G9SRR5</accession>
<dbReference type="GO" id="GO:0016814">
    <property type="term" value="F:hydrolase activity, acting on carbon-nitrogen (but not peptide) bonds, in cyclic amidines"/>
    <property type="evidence" value="ECO:0007669"/>
    <property type="project" value="TreeGrafter"/>
</dbReference>
<dbReference type="eggNOG" id="COG0402">
    <property type="taxonomic scope" value="Bacteria"/>
</dbReference>
<dbReference type="Pfam" id="PF07969">
    <property type="entry name" value="Amidohydro_3"/>
    <property type="match status" value="1"/>
</dbReference>
<dbReference type="InterPro" id="IPR032466">
    <property type="entry name" value="Metal_Hydrolase"/>
</dbReference>
<dbReference type="GO" id="GO:0019239">
    <property type="term" value="F:deaminase activity"/>
    <property type="evidence" value="ECO:0007669"/>
    <property type="project" value="UniProtKB-ARBA"/>
</dbReference>
<organism evidence="4 5">
    <name type="scientific">Allokutzneria albata</name>
    <name type="common">Kibdelosporangium albatum</name>
    <dbReference type="NCBI Taxonomy" id="211114"/>
    <lineage>
        <taxon>Bacteria</taxon>
        <taxon>Bacillati</taxon>
        <taxon>Actinomycetota</taxon>
        <taxon>Actinomycetes</taxon>
        <taxon>Pseudonocardiales</taxon>
        <taxon>Pseudonocardiaceae</taxon>
        <taxon>Allokutzneria</taxon>
    </lineage>
</organism>
<gene>
    <name evidence="4" type="ORF">SAMN04489726_1344</name>
</gene>
<protein>
    <submittedName>
        <fullName evidence="4">Cytosine deaminase</fullName>
    </submittedName>
</protein>
<dbReference type="Gene3D" id="3.20.20.140">
    <property type="entry name" value="Metal-dependent hydrolases"/>
    <property type="match status" value="1"/>
</dbReference>
<keyword evidence="2" id="KW-0378">Hydrolase</keyword>
<dbReference type="PANTHER" id="PTHR32027:SF9">
    <property type="entry name" value="BLL3847 PROTEIN"/>
    <property type="match status" value="1"/>
</dbReference>
<evidence type="ECO:0000256" key="1">
    <source>
        <dbReference type="ARBA" id="ARBA00022723"/>
    </source>
</evidence>
<evidence type="ECO:0000259" key="3">
    <source>
        <dbReference type="Pfam" id="PF07969"/>
    </source>
</evidence>
<dbReference type="InterPro" id="IPR013108">
    <property type="entry name" value="Amidohydro_3"/>
</dbReference>
<keyword evidence="1" id="KW-0479">Metal-binding</keyword>
<dbReference type="SUPFAM" id="SSF51338">
    <property type="entry name" value="Composite domain of metallo-dependent hydrolases"/>
    <property type="match status" value="1"/>
</dbReference>
<dbReference type="Proteomes" id="UP000183376">
    <property type="component" value="Chromosome I"/>
</dbReference>
<dbReference type="EMBL" id="LT629701">
    <property type="protein sequence ID" value="SDM38159.1"/>
    <property type="molecule type" value="Genomic_DNA"/>
</dbReference>
<sequence length="413" mass="42908">METSLVLRGVRLATGETVDVGLSGDRIAEVGPAGSLAAGSQELDLSGYLLLPAPAEPHAHLDKALTTERVENPAGDLVSAIELWRGFSPSMQHEDIVGRATEAALMSLASGATAIRSHVDVGGVADLRCLKALLEVRESLRHRLDLQLVAFVDVPLSGAAGEHNRALMRTAVEMGADAVGAFPYADPNPEECHRVCLAIADELGVPVDLHTDETTDPGVLYLEHFAELVRTTGFTRGAAASHCVSLGMQPPEVATRVAESVAAAGIAVICLPQTNLGLQSREHNGAPPRGLTALRELLAAGATVAGGGDNVQDPFNPIGRGDPLEAAALLVSAGHLNPSVAYDAVSSGARAAMGLPEVQVRQGFPAELLAIRATSVAEAVAEASADRVVIHRGRVVSRTRLIREFPPVSGEGT</sequence>
<dbReference type="Gene3D" id="2.30.40.10">
    <property type="entry name" value="Urease, subunit C, domain 1"/>
    <property type="match status" value="1"/>
</dbReference>
<dbReference type="AlphaFoldDB" id="A0A1G9SRR5"/>
<dbReference type="PANTHER" id="PTHR32027">
    <property type="entry name" value="CYTOSINE DEAMINASE"/>
    <property type="match status" value="1"/>
</dbReference>
<dbReference type="RefSeq" id="WP_052408117.1">
    <property type="nucleotide sequence ID" value="NZ_JOEF01000037.1"/>
</dbReference>
<dbReference type="GO" id="GO:0046872">
    <property type="term" value="F:metal ion binding"/>
    <property type="evidence" value="ECO:0007669"/>
    <property type="project" value="UniProtKB-KW"/>
</dbReference>
<dbReference type="OrthoDB" id="3366604at2"/>
<evidence type="ECO:0000313" key="5">
    <source>
        <dbReference type="Proteomes" id="UP000183376"/>
    </source>
</evidence>